<feature type="signal peptide" evidence="2">
    <location>
        <begin position="1"/>
        <end position="21"/>
    </location>
</feature>
<proteinExistence type="predicted"/>
<keyword evidence="2" id="KW-0732">Signal</keyword>
<keyword evidence="4" id="KW-1185">Reference proteome</keyword>
<evidence type="ECO:0008006" key="5">
    <source>
        <dbReference type="Google" id="ProtNLM"/>
    </source>
</evidence>
<protein>
    <recommendedName>
        <fullName evidence="5">Seryl-tRNA synthetase</fullName>
    </recommendedName>
</protein>
<evidence type="ECO:0000256" key="2">
    <source>
        <dbReference type="SAM" id="SignalP"/>
    </source>
</evidence>
<accession>A0A1H3KBV3</accession>
<feature type="transmembrane region" description="Helical" evidence="1">
    <location>
        <begin position="84"/>
        <end position="103"/>
    </location>
</feature>
<evidence type="ECO:0000313" key="4">
    <source>
        <dbReference type="Proteomes" id="UP000199663"/>
    </source>
</evidence>
<name>A0A1H3KBV3_9BACT</name>
<comment type="caution">
    <text evidence="3">The sequence shown here is derived from an EMBL/GenBank/DDBJ whole genome shotgun (WGS) entry which is preliminary data.</text>
</comment>
<feature type="chain" id="PRO_5046882579" description="Seryl-tRNA synthetase" evidence="2">
    <location>
        <begin position="22"/>
        <end position="104"/>
    </location>
</feature>
<dbReference type="EMBL" id="FNQC01000001">
    <property type="protein sequence ID" value="SDY49593.1"/>
    <property type="molecule type" value="Genomic_DNA"/>
</dbReference>
<keyword evidence="1" id="KW-0472">Membrane</keyword>
<keyword evidence="1" id="KW-0812">Transmembrane</keyword>
<organism evidence="3 4">
    <name type="scientific">Rhodonellum ikkaensis</name>
    <dbReference type="NCBI Taxonomy" id="336829"/>
    <lineage>
        <taxon>Bacteria</taxon>
        <taxon>Pseudomonadati</taxon>
        <taxon>Bacteroidota</taxon>
        <taxon>Cytophagia</taxon>
        <taxon>Cytophagales</taxon>
        <taxon>Cytophagaceae</taxon>
        <taxon>Rhodonellum</taxon>
    </lineage>
</organism>
<keyword evidence="1" id="KW-1133">Transmembrane helix</keyword>
<reference evidence="3 4" key="1">
    <citation type="submission" date="2016-10" db="EMBL/GenBank/DDBJ databases">
        <authorList>
            <person name="Varghese N."/>
            <person name="Submissions S."/>
        </authorList>
    </citation>
    <scope>NUCLEOTIDE SEQUENCE [LARGE SCALE GENOMIC DNA]</scope>
    <source>
        <strain evidence="3 4">DSM 17997</strain>
    </source>
</reference>
<dbReference type="Proteomes" id="UP000199663">
    <property type="component" value="Unassembled WGS sequence"/>
</dbReference>
<gene>
    <name evidence="3" type="ORF">SAMN05444412_101329</name>
</gene>
<evidence type="ECO:0000313" key="3">
    <source>
        <dbReference type="EMBL" id="SDY49593.1"/>
    </source>
</evidence>
<dbReference type="RefSeq" id="WP_019596143.1">
    <property type="nucleotide sequence ID" value="NZ_FNQC01000001.1"/>
</dbReference>
<evidence type="ECO:0000256" key="1">
    <source>
        <dbReference type="SAM" id="Phobius"/>
    </source>
</evidence>
<sequence>MKKAKIYFSLAAMLFAFSAQAENPSIPSEKEPKVISAEDLKRMDEIESRVMEIKKMDFSTMDKAEKKAIKTELKELNKEARRGGGLYLSLGAVIVIVLLLVILL</sequence>